<accession>A0A395XCT1</accession>
<proteinExistence type="predicted"/>
<protein>
    <submittedName>
        <fullName evidence="1">Uncharacterized protein</fullName>
    </submittedName>
</protein>
<evidence type="ECO:0000313" key="1">
    <source>
        <dbReference type="EMBL" id="RGW07036.1"/>
    </source>
</evidence>
<name>A0A395XCT1_9BIFI</name>
<evidence type="ECO:0000313" key="2">
    <source>
        <dbReference type="Proteomes" id="UP000265970"/>
    </source>
</evidence>
<comment type="caution">
    <text evidence="1">The sequence shown here is derived from an EMBL/GenBank/DDBJ whole genome shotgun (WGS) entry which is preliminary data.</text>
</comment>
<dbReference type="RefSeq" id="WP_118239800.1">
    <property type="nucleotide sequence ID" value="NZ_QRZV01000009.1"/>
</dbReference>
<dbReference type="AlphaFoldDB" id="A0A395XCT1"/>
<dbReference type="EMBL" id="QRZV01000009">
    <property type="protein sequence ID" value="RGW07036.1"/>
    <property type="molecule type" value="Genomic_DNA"/>
</dbReference>
<organism evidence="1 2">
    <name type="scientific">Bifidobacterium pseudolongum</name>
    <dbReference type="NCBI Taxonomy" id="1694"/>
    <lineage>
        <taxon>Bacteria</taxon>
        <taxon>Bacillati</taxon>
        <taxon>Actinomycetota</taxon>
        <taxon>Actinomycetes</taxon>
        <taxon>Bifidobacteriales</taxon>
        <taxon>Bifidobacteriaceae</taxon>
        <taxon>Bifidobacterium</taxon>
    </lineage>
</organism>
<gene>
    <name evidence="1" type="ORF">DWV92_09475</name>
</gene>
<dbReference type="Proteomes" id="UP000265970">
    <property type="component" value="Unassembled WGS sequence"/>
</dbReference>
<reference evidence="1 2" key="1">
    <citation type="submission" date="2018-08" db="EMBL/GenBank/DDBJ databases">
        <title>A genome reference for cultivated species of the human gut microbiota.</title>
        <authorList>
            <person name="Zou Y."/>
            <person name="Xue W."/>
            <person name="Luo G."/>
        </authorList>
    </citation>
    <scope>NUCLEOTIDE SEQUENCE [LARGE SCALE GENOMIC DNA]</scope>
    <source>
        <strain evidence="1 2">AF13-3LB</strain>
    </source>
</reference>
<sequence>MAWRSWVFETMTGVIHAPIDLPKFAWSVDVSDSSLATLKDKGVGDLDLSGVTVPWGSVPGDTMQAKRRILTPDRYSILLTWASQHDLDMGLMGKPVVAAAIGVRTDTAIDTSFSLTSPFGLLDHRYLVREGRYGTGKNGTSPDTIRLTNLSYRGIASEIGWLCTDAKPSGALPIDWTYRGEAGSRTREYSAWDIQNNGCRKLLTDLSNILNGPDMQFRPYLPDQSHVRFAFLAGSDSEIYLGQEEVHSLGYAPHAGALDELTVDHLGAVHRVYASGAGTDAAQITAFAEDRTLLRAPGINWPLRESTYSDSDTEDLAVLKAHAAGVLAANDRPLMQITASVHAADIDEGGAQSFPIGDIWPGERVDLDIRDYPPLPDGVYSTRLMRMSGDNTNRIELVFDVMEDISV</sequence>